<dbReference type="PANTHER" id="PTHR28128">
    <property type="entry name" value="GOLGI APPARATUS MEMBRANE PROTEIN TVP15"/>
    <property type="match status" value="1"/>
</dbReference>
<feature type="transmembrane region" description="Helical" evidence="5">
    <location>
        <begin position="38"/>
        <end position="57"/>
    </location>
</feature>
<dbReference type="EMBL" id="MBFT01000607">
    <property type="protein sequence ID" value="PVU88659.1"/>
    <property type="molecule type" value="Genomic_DNA"/>
</dbReference>
<evidence type="ECO:0000313" key="7">
    <source>
        <dbReference type="EMBL" id="PVU88659.1"/>
    </source>
</evidence>
<dbReference type="EMBL" id="MBFT01000758">
    <property type="protein sequence ID" value="PVU87363.1"/>
    <property type="molecule type" value="Genomic_DNA"/>
</dbReference>
<comment type="caution">
    <text evidence="6">The sequence shown here is derived from an EMBL/GenBank/DDBJ whole genome shotgun (WGS) entry which is preliminary data.</text>
</comment>
<dbReference type="Pfam" id="PF08507">
    <property type="entry name" value="COPI_assoc"/>
    <property type="match status" value="1"/>
</dbReference>
<dbReference type="OrthoDB" id="423534at2759"/>
<keyword evidence="4 5" id="KW-0472">Membrane</keyword>
<evidence type="ECO:0000256" key="3">
    <source>
        <dbReference type="ARBA" id="ARBA00022989"/>
    </source>
</evidence>
<name>A0A2T9Y4X2_9FUNG</name>
<proteinExistence type="predicted"/>
<organism evidence="6 8">
    <name type="scientific">Furculomyces boomerangus</name>
    <dbReference type="NCBI Taxonomy" id="61424"/>
    <lineage>
        <taxon>Eukaryota</taxon>
        <taxon>Fungi</taxon>
        <taxon>Fungi incertae sedis</taxon>
        <taxon>Zoopagomycota</taxon>
        <taxon>Kickxellomycotina</taxon>
        <taxon>Harpellomycetes</taxon>
        <taxon>Harpellales</taxon>
        <taxon>Harpellaceae</taxon>
        <taxon>Furculomyces</taxon>
    </lineage>
</organism>
<evidence type="ECO:0000256" key="4">
    <source>
        <dbReference type="ARBA" id="ARBA00023136"/>
    </source>
</evidence>
<evidence type="ECO:0000313" key="6">
    <source>
        <dbReference type="EMBL" id="PVU87363.1"/>
    </source>
</evidence>
<keyword evidence="3 5" id="KW-1133">Transmembrane helix</keyword>
<evidence type="ECO:0000313" key="8">
    <source>
        <dbReference type="Proteomes" id="UP000245699"/>
    </source>
</evidence>
<accession>A0A2T9Y4X2</accession>
<keyword evidence="8" id="KW-1185">Reference proteome</keyword>
<protein>
    <submittedName>
        <fullName evidence="6">Uncharacterized protein</fullName>
    </submittedName>
</protein>
<feature type="transmembrane region" description="Helical" evidence="5">
    <location>
        <begin position="77"/>
        <end position="110"/>
    </location>
</feature>
<evidence type="ECO:0000256" key="1">
    <source>
        <dbReference type="ARBA" id="ARBA00004141"/>
    </source>
</evidence>
<dbReference type="Proteomes" id="UP000245699">
    <property type="component" value="Unassembled WGS sequence"/>
</dbReference>
<keyword evidence="2 5" id="KW-0812">Transmembrane</keyword>
<evidence type="ECO:0000256" key="5">
    <source>
        <dbReference type="SAM" id="Phobius"/>
    </source>
</evidence>
<sequence length="125" mass="13848">MKGTPKQTWITMVGSISVSALIIIAVIKFFIYGFLFTAFFGVHLVINAAFILSAEFVSVESFYKNLGFMYTSIGRGVYYISIGISLIGWSSFIQAIGITLICVGVSHIVFSFTPYSVYKKDEIDI</sequence>
<dbReference type="GO" id="GO:0016020">
    <property type="term" value="C:membrane"/>
    <property type="evidence" value="ECO:0007669"/>
    <property type="project" value="UniProtKB-SubCell"/>
</dbReference>
<dbReference type="InterPro" id="IPR013714">
    <property type="entry name" value="Golgi_TVP15"/>
</dbReference>
<feature type="transmembrane region" description="Helical" evidence="5">
    <location>
        <begin position="12"/>
        <end position="32"/>
    </location>
</feature>
<comment type="subcellular location">
    <subcellularLocation>
        <location evidence="1">Membrane</location>
        <topology evidence="1">Multi-pass membrane protein</topology>
    </subcellularLocation>
</comment>
<evidence type="ECO:0000256" key="2">
    <source>
        <dbReference type="ARBA" id="ARBA00022692"/>
    </source>
</evidence>
<gene>
    <name evidence="7" type="ORF">BB559_005494</name>
    <name evidence="6" type="ORF">BB559_006077</name>
</gene>
<reference evidence="6 8" key="1">
    <citation type="journal article" date="2018" name="MBio">
        <title>Comparative Genomics Reveals the Core Gene Toolbox for the Fungus-Insect Symbiosis.</title>
        <authorList>
            <person name="Wang Y."/>
            <person name="Stata M."/>
            <person name="Wang W."/>
            <person name="Stajich J.E."/>
            <person name="White M.M."/>
            <person name="Moncalvo J.M."/>
        </authorList>
    </citation>
    <scope>NUCLEOTIDE SEQUENCE [LARGE SCALE GENOMIC DNA]</scope>
    <source>
        <strain evidence="6 8">AUS-77-4</strain>
    </source>
</reference>
<dbReference type="PANTHER" id="PTHR28128:SF1">
    <property type="entry name" value="GOLGI APPARATUS MEMBRANE PROTEIN TVP15"/>
    <property type="match status" value="1"/>
</dbReference>
<dbReference type="AlphaFoldDB" id="A0A2T9Y4X2"/>